<dbReference type="OrthoDB" id="9796330at2"/>
<dbReference type="SUPFAM" id="SSF55874">
    <property type="entry name" value="ATPase domain of HSP90 chaperone/DNA topoisomerase II/histidine kinase"/>
    <property type="match status" value="1"/>
</dbReference>
<keyword evidence="3" id="KW-0597">Phosphoprotein</keyword>
<evidence type="ECO:0000313" key="9">
    <source>
        <dbReference type="Proteomes" id="UP000425916"/>
    </source>
</evidence>
<dbReference type="EC" id="2.7.13.3" evidence="2"/>
<dbReference type="Gene3D" id="3.30.450.40">
    <property type="match status" value="1"/>
</dbReference>
<feature type="domain" description="Histidine kinase" evidence="7">
    <location>
        <begin position="213"/>
        <end position="428"/>
    </location>
</feature>
<evidence type="ECO:0000256" key="1">
    <source>
        <dbReference type="ARBA" id="ARBA00000085"/>
    </source>
</evidence>
<keyword evidence="5" id="KW-0902">Two-component regulatory system</keyword>
<evidence type="ECO:0000256" key="3">
    <source>
        <dbReference type="ARBA" id="ARBA00022553"/>
    </source>
</evidence>
<protein>
    <recommendedName>
        <fullName evidence="2">histidine kinase</fullName>
        <ecNumber evidence="2">2.7.13.3</ecNumber>
    </recommendedName>
</protein>
<dbReference type="Pfam" id="PF01590">
    <property type="entry name" value="GAF"/>
    <property type="match status" value="1"/>
</dbReference>
<dbReference type="SMART" id="SM00387">
    <property type="entry name" value="HATPase_c"/>
    <property type="match status" value="1"/>
</dbReference>
<dbReference type="InterPro" id="IPR036097">
    <property type="entry name" value="HisK_dim/P_sf"/>
</dbReference>
<dbReference type="PANTHER" id="PTHR43065">
    <property type="entry name" value="SENSOR HISTIDINE KINASE"/>
    <property type="match status" value="1"/>
</dbReference>
<feature type="coiled-coil region" evidence="6">
    <location>
        <begin position="153"/>
        <end position="197"/>
    </location>
</feature>
<sequence length="444" mass="49265">MNKAFATVLKLNNLFGYLPMEVDQIVTVVVKEMKQLFPTYCCRFFLLEGVTFSFQAQWCFLSQPRKNLCQEALNSRQCPALRDGFPVIVNLSDGAHDCAYLMTEKAIQKYLCLPVKVDQKIIAVLSIASAEPGVFTLEEQEVILAIANLTGLAIQRSRLIARLQKEKQQLEEANREINQLNKTLVERYEELKRFERLLIQSEKMAAIGQLAAGLAHEINNPASIILARLECMLSELQNGLQPELSSLIKDLQVIGKHARRITTTTQSLLSFARRSTETFLPVDLNEVVEGALSLLGKQLEKGRIQLQKHLDCKLPFIYGNPNQLQQVLINLLQNARDAIIQEGTIKVSTRSSVSGWVEIEVSDTGVGIAPENLERIFDPFFTTKEVGKGTGLGLFVTRGIIENHGGRIEVNSQPGQGATFIVTLPAAGTRSGQEPSKPTVSSPH</sequence>
<evidence type="ECO:0000256" key="6">
    <source>
        <dbReference type="SAM" id="Coils"/>
    </source>
</evidence>
<dbReference type="Gene3D" id="3.30.565.10">
    <property type="entry name" value="Histidine kinase-like ATPase, C-terminal domain"/>
    <property type="match status" value="1"/>
</dbReference>
<keyword evidence="8" id="KW-0808">Transferase</keyword>
<evidence type="ECO:0000256" key="2">
    <source>
        <dbReference type="ARBA" id="ARBA00012438"/>
    </source>
</evidence>
<evidence type="ECO:0000313" key="8">
    <source>
        <dbReference type="EMBL" id="QGP91030.1"/>
    </source>
</evidence>
<gene>
    <name evidence="8" type="primary">sasA_1</name>
    <name evidence="8" type="ORF">MGLY_03540</name>
</gene>
<keyword evidence="4 8" id="KW-0418">Kinase</keyword>
<dbReference type="SUPFAM" id="SSF47384">
    <property type="entry name" value="Homodimeric domain of signal transducing histidine kinase"/>
    <property type="match status" value="1"/>
</dbReference>
<dbReference type="InterPro" id="IPR005467">
    <property type="entry name" value="His_kinase_dom"/>
</dbReference>
<dbReference type="SMART" id="SM00388">
    <property type="entry name" value="HisKA"/>
    <property type="match status" value="1"/>
</dbReference>
<dbReference type="GO" id="GO:0000155">
    <property type="term" value="F:phosphorelay sensor kinase activity"/>
    <property type="evidence" value="ECO:0007669"/>
    <property type="project" value="InterPro"/>
</dbReference>
<dbReference type="Gene3D" id="1.10.287.130">
    <property type="match status" value="1"/>
</dbReference>
<dbReference type="AlphaFoldDB" id="A0A6I5ZMC9"/>
<dbReference type="InterPro" id="IPR003661">
    <property type="entry name" value="HisK_dim/P_dom"/>
</dbReference>
<proteinExistence type="predicted"/>
<dbReference type="SUPFAM" id="SSF55781">
    <property type="entry name" value="GAF domain-like"/>
    <property type="match status" value="1"/>
</dbReference>
<dbReference type="InterPro" id="IPR029016">
    <property type="entry name" value="GAF-like_dom_sf"/>
</dbReference>
<dbReference type="PANTHER" id="PTHR43065:SF42">
    <property type="entry name" value="TWO-COMPONENT SENSOR PPRA"/>
    <property type="match status" value="1"/>
</dbReference>
<reference evidence="8 9" key="1">
    <citation type="submission" date="2019-11" db="EMBL/GenBank/DDBJ databases">
        <title>Genome sequence of Moorella glycerini DSM11254.</title>
        <authorList>
            <person name="Poehlein A."/>
            <person name="Boeer T."/>
            <person name="Daniel R."/>
        </authorList>
    </citation>
    <scope>NUCLEOTIDE SEQUENCE [LARGE SCALE GENOMIC DNA]</scope>
    <source>
        <strain evidence="8 9">DSM 11254</strain>
    </source>
</reference>
<keyword evidence="6" id="KW-0175">Coiled coil</keyword>
<dbReference type="Pfam" id="PF02518">
    <property type="entry name" value="HATPase_c"/>
    <property type="match status" value="1"/>
</dbReference>
<dbReference type="EMBL" id="CP046244">
    <property type="protein sequence ID" value="QGP91030.1"/>
    <property type="molecule type" value="Genomic_DNA"/>
</dbReference>
<dbReference type="CDD" id="cd00082">
    <property type="entry name" value="HisKA"/>
    <property type="match status" value="1"/>
</dbReference>
<dbReference type="InterPro" id="IPR003018">
    <property type="entry name" value="GAF"/>
</dbReference>
<evidence type="ECO:0000259" key="7">
    <source>
        <dbReference type="PROSITE" id="PS50109"/>
    </source>
</evidence>
<evidence type="ECO:0000256" key="5">
    <source>
        <dbReference type="ARBA" id="ARBA00023012"/>
    </source>
</evidence>
<accession>A0A6I5ZMC9</accession>
<name>A0A6I5ZMC9_9FIRM</name>
<dbReference type="Proteomes" id="UP000425916">
    <property type="component" value="Chromosome"/>
</dbReference>
<dbReference type="PROSITE" id="PS50109">
    <property type="entry name" value="HIS_KIN"/>
    <property type="match status" value="1"/>
</dbReference>
<organism evidence="8 9">
    <name type="scientific">Neomoorella glycerini</name>
    <dbReference type="NCBI Taxonomy" id="55779"/>
    <lineage>
        <taxon>Bacteria</taxon>
        <taxon>Bacillati</taxon>
        <taxon>Bacillota</taxon>
        <taxon>Clostridia</taxon>
        <taxon>Neomoorellales</taxon>
        <taxon>Neomoorellaceae</taxon>
        <taxon>Neomoorella</taxon>
    </lineage>
</organism>
<dbReference type="InterPro" id="IPR003594">
    <property type="entry name" value="HATPase_dom"/>
</dbReference>
<dbReference type="InterPro" id="IPR036890">
    <property type="entry name" value="HATPase_C_sf"/>
</dbReference>
<keyword evidence="9" id="KW-1185">Reference proteome</keyword>
<dbReference type="SMART" id="SM00065">
    <property type="entry name" value="GAF"/>
    <property type="match status" value="1"/>
</dbReference>
<dbReference type="RefSeq" id="WP_156271463.1">
    <property type="nucleotide sequence ID" value="NZ_CP046244.1"/>
</dbReference>
<comment type="catalytic activity">
    <reaction evidence="1">
        <text>ATP + protein L-histidine = ADP + protein N-phospho-L-histidine.</text>
        <dbReference type="EC" id="2.7.13.3"/>
    </reaction>
</comment>
<dbReference type="InterPro" id="IPR004358">
    <property type="entry name" value="Sig_transdc_His_kin-like_C"/>
</dbReference>
<evidence type="ECO:0000256" key="4">
    <source>
        <dbReference type="ARBA" id="ARBA00022777"/>
    </source>
</evidence>
<dbReference type="PRINTS" id="PR00344">
    <property type="entry name" value="BCTRLSENSOR"/>
</dbReference>